<dbReference type="Pfam" id="PF04072">
    <property type="entry name" value="LCM"/>
    <property type="match status" value="1"/>
</dbReference>
<organism evidence="3 4">
    <name type="scientific">Herbaspirillum frisingense</name>
    <dbReference type="NCBI Taxonomy" id="92645"/>
    <lineage>
        <taxon>Bacteria</taxon>
        <taxon>Pseudomonadati</taxon>
        <taxon>Pseudomonadota</taxon>
        <taxon>Betaproteobacteria</taxon>
        <taxon>Burkholderiales</taxon>
        <taxon>Oxalobacteraceae</taxon>
        <taxon>Herbaspirillum</taxon>
    </lineage>
</organism>
<dbReference type="PANTHER" id="PTHR43619:SF2">
    <property type="entry name" value="S-ADENOSYL-L-METHIONINE-DEPENDENT METHYLTRANSFERASES SUPERFAMILY PROTEIN"/>
    <property type="match status" value="1"/>
</dbReference>
<protein>
    <submittedName>
        <fullName evidence="3">O-methyltransferase involved in polyketide biosynthesis</fullName>
    </submittedName>
</protein>
<name>A0ABU1PA29_9BURK</name>
<dbReference type="EMBL" id="JAVDSJ010000001">
    <property type="protein sequence ID" value="MDR6582565.1"/>
    <property type="molecule type" value="Genomic_DNA"/>
</dbReference>
<proteinExistence type="predicted"/>
<evidence type="ECO:0000256" key="1">
    <source>
        <dbReference type="ARBA" id="ARBA00022603"/>
    </source>
</evidence>
<evidence type="ECO:0000256" key="2">
    <source>
        <dbReference type="ARBA" id="ARBA00022679"/>
    </source>
</evidence>
<dbReference type="SUPFAM" id="SSF53335">
    <property type="entry name" value="S-adenosyl-L-methionine-dependent methyltransferases"/>
    <property type="match status" value="1"/>
</dbReference>
<sequence>MLWTLHNRASEALRKDAWISDEHAIALYGAIDYEYRRSFGAPDSSHAVRSLAFDQAVRDWMAAYPGGPVIELGCGLETQFQRIDDGRVQWYCVDLPQALAVRERFLAPSARCRHIACSALDFSWMDQIAGTGPCFVSMQGLLMYFEPDQVAALLQTLLARFPGSTLMFDVIPRWFSRKTLRGLHKTPYYRLPPMPWGIDRHQIAPQLERWNLPLASLTLLPYRRLRGFPFALMPWLSHLPWLGHRLPGFVLLQGRPTAS</sequence>
<dbReference type="InterPro" id="IPR029063">
    <property type="entry name" value="SAM-dependent_MTases_sf"/>
</dbReference>
<keyword evidence="1" id="KW-0489">Methyltransferase</keyword>
<evidence type="ECO:0000313" key="4">
    <source>
        <dbReference type="Proteomes" id="UP001260715"/>
    </source>
</evidence>
<comment type="caution">
    <text evidence="3">The sequence shown here is derived from an EMBL/GenBank/DDBJ whole genome shotgun (WGS) entry which is preliminary data.</text>
</comment>
<accession>A0ABU1PA29</accession>
<reference evidence="3 4" key="1">
    <citation type="submission" date="2023-07" db="EMBL/GenBank/DDBJ databases">
        <title>Sorghum-associated microbial communities from plants grown in Nebraska, USA.</title>
        <authorList>
            <person name="Schachtman D."/>
        </authorList>
    </citation>
    <scope>NUCLEOTIDE SEQUENCE [LARGE SCALE GENOMIC DNA]</scope>
    <source>
        <strain evidence="3 4">596</strain>
    </source>
</reference>
<keyword evidence="2" id="KW-0808">Transferase</keyword>
<dbReference type="RefSeq" id="WP_102662591.1">
    <property type="nucleotide sequence ID" value="NZ_JAVDSJ010000001.1"/>
</dbReference>
<dbReference type="Proteomes" id="UP001260715">
    <property type="component" value="Unassembled WGS sequence"/>
</dbReference>
<dbReference type="PANTHER" id="PTHR43619">
    <property type="entry name" value="S-ADENOSYL-L-METHIONINE-DEPENDENT METHYLTRANSFERASE YKTD-RELATED"/>
    <property type="match status" value="1"/>
</dbReference>
<keyword evidence="4" id="KW-1185">Reference proteome</keyword>
<gene>
    <name evidence="3" type="ORF">J2W50_000740</name>
</gene>
<dbReference type="Gene3D" id="3.40.50.150">
    <property type="entry name" value="Vaccinia Virus protein VP39"/>
    <property type="match status" value="1"/>
</dbReference>
<dbReference type="InterPro" id="IPR007213">
    <property type="entry name" value="Ppm1/Ppm2/Tcmp"/>
</dbReference>
<evidence type="ECO:0000313" key="3">
    <source>
        <dbReference type="EMBL" id="MDR6582565.1"/>
    </source>
</evidence>